<gene>
    <name evidence="7" type="ORF">Poli38472_013840</name>
</gene>
<evidence type="ECO:0000313" key="8">
    <source>
        <dbReference type="Proteomes" id="UP000794436"/>
    </source>
</evidence>
<keyword evidence="2" id="KW-0677">Repeat</keyword>
<dbReference type="Proteomes" id="UP000794436">
    <property type="component" value="Unassembled WGS sequence"/>
</dbReference>
<dbReference type="AlphaFoldDB" id="A0A8K1FDP4"/>
<dbReference type="InterPro" id="IPR008271">
    <property type="entry name" value="Ser/Thr_kinase_AS"/>
</dbReference>
<dbReference type="InterPro" id="IPR000719">
    <property type="entry name" value="Prot_kinase_dom"/>
</dbReference>
<protein>
    <recommendedName>
        <fullName evidence="6">Protein kinase domain-containing protein</fullName>
    </recommendedName>
</protein>
<dbReference type="InterPro" id="IPR001611">
    <property type="entry name" value="Leu-rich_rpt"/>
</dbReference>
<dbReference type="InterPro" id="IPR051681">
    <property type="entry name" value="Ser/Thr_Kinases-Pseudokinases"/>
</dbReference>
<feature type="chain" id="PRO_5035441681" description="Protein kinase domain-containing protein" evidence="5">
    <location>
        <begin position="29"/>
        <end position="747"/>
    </location>
</feature>
<dbReference type="PRINTS" id="PR00109">
    <property type="entry name" value="TYRKINASE"/>
</dbReference>
<keyword evidence="4" id="KW-1133">Transmembrane helix</keyword>
<dbReference type="PROSITE" id="PS51450">
    <property type="entry name" value="LRR"/>
    <property type="match status" value="1"/>
</dbReference>
<proteinExistence type="predicted"/>
<dbReference type="PROSITE" id="PS50011">
    <property type="entry name" value="PROTEIN_KINASE_DOM"/>
    <property type="match status" value="1"/>
</dbReference>
<dbReference type="PROSITE" id="PS00108">
    <property type="entry name" value="PROTEIN_KINASE_ST"/>
    <property type="match status" value="1"/>
</dbReference>
<keyword evidence="5" id="KW-0732">Signal</keyword>
<dbReference type="Gene3D" id="1.10.510.10">
    <property type="entry name" value="Transferase(Phosphotransferase) domain 1"/>
    <property type="match status" value="1"/>
</dbReference>
<keyword evidence="8" id="KW-1185">Reference proteome</keyword>
<dbReference type="InterPro" id="IPR032675">
    <property type="entry name" value="LRR_dom_sf"/>
</dbReference>
<dbReference type="OrthoDB" id="162896at2759"/>
<evidence type="ECO:0000259" key="6">
    <source>
        <dbReference type="PROSITE" id="PS50011"/>
    </source>
</evidence>
<dbReference type="GO" id="GO:0005524">
    <property type="term" value="F:ATP binding"/>
    <property type="evidence" value="ECO:0007669"/>
    <property type="project" value="InterPro"/>
</dbReference>
<dbReference type="SUPFAM" id="SSF52058">
    <property type="entry name" value="L domain-like"/>
    <property type="match status" value="1"/>
</dbReference>
<dbReference type="PANTHER" id="PTHR44329">
    <property type="entry name" value="SERINE/THREONINE-PROTEIN KINASE TNNI3K-RELATED"/>
    <property type="match status" value="1"/>
</dbReference>
<dbReference type="PANTHER" id="PTHR44329:SF214">
    <property type="entry name" value="PROTEIN KINASE DOMAIN-CONTAINING PROTEIN"/>
    <property type="match status" value="1"/>
</dbReference>
<dbReference type="InterPro" id="IPR011009">
    <property type="entry name" value="Kinase-like_dom_sf"/>
</dbReference>
<keyword evidence="4" id="KW-0472">Membrane</keyword>
<evidence type="ECO:0000256" key="3">
    <source>
        <dbReference type="SAM" id="MobiDB-lite"/>
    </source>
</evidence>
<keyword evidence="1" id="KW-0433">Leucine-rich repeat</keyword>
<keyword evidence="4" id="KW-0812">Transmembrane</keyword>
<dbReference type="Pfam" id="PF07714">
    <property type="entry name" value="PK_Tyr_Ser-Thr"/>
    <property type="match status" value="1"/>
</dbReference>
<feature type="transmembrane region" description="Helical" evidence="4">
    <location>
        <begin position="349"/>
        <end position="369"/>
    </location>
</feature>
<evidence type="ECO:0000313" key="7">
    <source>
        <dbReference type="EMBL" id="TMW55078.1"/>
    </source>
</evidence>
<feature type="signal peptide" evidence="5">
    <location>
        <begin position="1"/>
        <end position="28"/>
    </location>
</feature>
<dbReference type="SUPFAM" id="SSF56112">
    <property type="entry name" value="Protein kinase-like (PK-like)"/>
    <property type="match status" value="1"/>
</dbReference>
<dbReference type="EMBL" id="SPLM01000149">
    <property type="protein sequence ID" value="TMW55078.1"/>
    <property type="molecule type" value="Genomic_DNA"/>
</dbReference>
<name>A0A8K1FDP4_PYTOL</name>
<evidence type="ECO:0000256" key="5">
    <source>
        <dbReference type="SAM" id="SignalP"/>
    </source>
</evidence>
<accession>A0A8K1FDP4</accession>
<sequence>MMRVARRIRELLALIPVLYLCLVRLTMAQDASCATYGLTAAPDTPVLMKDPSDATSAVVVGTNCVAMKKTSITVTDDGDRSLRLSSLGIGKLLSYPPVEYLYLDDNKIEGFDFHNDTKLFHIQLKNNRLSSLESFQFPPRLAELDLQANTISNVESDILPDALKTLILSENNLTSLDNIELPTSLQELDLSKNKFRTLRTVEFPAMLTKLILSGNPLTGTEKAVLPSTLQTVNLQNCGLEFVRGLKFPSQLEHLLLDGNDIKLIEIRDSDVSVLKNLLYNLPAIDDIECEQGTKMVVKETTAVCVLSDDAFEELYGATSRSSAKADDTDATSSNVKPASMGSGDGNQSILLIALIVGCVILVGVIVFGIRTFWRKGRGNANDYASSNSLRMLSNPDSRSYKDTPNNFIVCTSSGPSLEMITPAGGDRSIDDVHYDEELVKLRIPSQHIEKKRVLARGGFGLVFLAKYNGKHVAVKQLQRDQLRQPIFDNFLMEIRLCATLNHPRIVQFLGVSWNTMQDLAVILEYMPRGDLFSFLRQTRKSSEGRTKDNKKKGVELVWFPMSDSKRGVTVSKAKLAAQVAEALIFLHGQETPVLHRDIKSKNVLLTEDYEIKVTDFGISRMQTLEETMTREVGTVSWIAPEVIKGGRYTEKADIYSFGVLLTELDTCYPPYTVGFGPNASKRTNTWIASMVSAGALQPALSSDCPMRIRELALKCMSFVPECRPSAVEINSQLKLMMKRSNSGEDLE</sequence>
<comment type="caution">
    <text evidence="7">The sequence shown here is derived from an EMBL/GenBank/DDBJ whole genome shotgun (WGS) entry which is preliminary data.</text>
</comment>
<feature type="domain" description="Protein kinase" evidence="6">
    <location>
        <begin position="448"/>
        <end position="735"/>
    </location>
</feature>
<evidence type="ECO:0000256" key="1">
    <source>
        <dbReference type="ARBA" id="ARBA00022614"/>
    </source>
</evidence>
<reference evidence="7" key="1">
    <citation type="submission" date="2019-03" db="EMBL/GenBank/DDBJ databases">
        <title>Long read genome sequence of the mycoparasitic Pythium oligandrum ATCC 38472 isolated from sugarbeet rhizosphere.</title>
        <authorList>
            <person name="Gaulin E."/>
        </authorList>
    </citation>
    <scope>NUCLEOTIDE SEQUENCE</scope>
    <source>
        <strain evidence="7">ATCC 38472_TT</strain>
    </source>
</reference>
<evidence type="ECO:0000256" key="4">
    <source>
        <dbReference type="SAM" id="Phobius"/>
    </source>
</evidence>
<dbReference type="SMART" id="SM00220">
    <property type="entry name" value="S_TKc"/>
    <property type="match status" value="1"/>
</dbReference>
<dbReference type="GO" id="GO:0004674">
    <property type="term" value="F:protein serine/threonine kinase activity"/>
    <property type="evidence" value="ECO:0007669"/>
    <property type="project" value="TreeGrafter"/>
</dbReference>
<dbReference type="Gene3D" id="3.80.10.10">
    <property type="entry name" value="Ribonuclease Inhibitor"/>
    <property type="match status" value="1"/>
</dbReference>
<dbReference type="InterPro" id="IPR001245">
    <property type="entry name" value="Ser-Thr/Tyr_kinase_cat_dom"/>
</dbReference>
<evidence type="ECO:0000256" key="2">
    <source>
        <dbReference type="ARBA" id="ARBA00022737"/>
    </source>
</evidence>
<feature type="region of interest" description="Disordered" evidence="3">
    <location>
        <begin position="322"/>
        <end position="341"/>
    </location>
</feature>
<organism evidence="7 8">
    <name type="scientific">Pythium oligandrum</name>
    <name type="common">Mycoparasitic fungus</name>
    <dbReference type="NCBI Taxonomy" id="41045"/>
    <lineage>
        <taxon>Eukaryota</taxon>
        <taxon>Sar</taxon>
        <taxon>Stramenopiles</taxon>
        <taxon>Oomycota</taxon>
        <taxon>Peronosporomycetes</taxon>
        <taxon>Pythiales</taxon>
        <taxon>Pythiaceae</taxon>
        <taxon>Pythium</taxon>
    </lineage>
</organism>